<comment type="caution">
    <text evidence="2">The sequence shown here is derived from an EMBL/GenBank/DDBJ whole genome shotgun (WGS) entry which is preliminary data.</text>
</comment>
<feature type="coiled-coil region" evidence="1">
    <location>
        <begin position="2"/>
        <end position="81"/>
    </location>
</feature>
<organism evidence="2 3">
    <name type="scientific">Paramecium pentaurelia</name>
    <dbReference type="NCBI Taxonomy" id="43138"/>
    <lineage>
        <taxon>Eukaryota</taxon>
        <taxon>Sar</taxon>
        <taxon>Alveolata</taxon>
        <taxon>Ciliophora</taxon>
        <taxon>Intramacronucleata</taxon>
        <taxon>Oligohymenophorea</taxon>
        <taxon>Peniculida</taxon>
        <taxon>Parameciidae</taxon>
        <taxon>Paramecium</taxon>
    </lineage>
</organism>
<evidence type="ECO:0000313" key="2">
    <source>
        <dbReference type="EMBL" id="CAD8172227.1"/>
    </source>
</evidence>
<reference evidence="2" key="1">
    <citation type="submission" date="2021-01" db="EMBL/GenBank/DDBJ databases">
        <authorList>
            <consortium name="Genoscope - CEA"/>
            <person name="William W."/>
        </authorList>
    </citation>
    <scope>NUCLEOTIDE SEQUENCE</scope>
</reference>
<sequence length="88" mass="10193">MSSALLIENSDLKKKVASLEEKNMELAQIARKNLNGKSSDPNDLHEIVQLKQTNNQLQQRVEFLQARERDLLEQIMRLQRQPKAYAGF</sequence>
<dbReference type="OrthoDB" id="3176171at2759"/>
<protein>
    <submittedName>
        <fullName evidence="2">Uncharacterized protein</fullName>
    </submittedName>
</protein>
<keyword evidence="3" id="KW-1185">Reference proteome</keyword>
<evidence type="ECO:0000256" key="1">
    <source>
        <dbReference type="SAM" id="Coils"/>
    </source>
</evidence>
<evidence type="ECO:0000313" key="3">
    <source>
        <dbReference type="Proteomes" id="UP000689195"/>
    </source>
</evidence>
<dbReference type="EMBL" id="CAJJDO010000056">
    <property type="protein sequence ID" value="CAD8172227.1"/>
    <property type="molecule type" value="Genomic_DNA"/>
</dbReference>
<keyword evidence="1" id="KW-0175">Coiled coil</keyword>
<gene>
    <name evidence="2" type="ORF">PPENT_87.1.T0560182</name>
</gene>
<accession>A0A8S1V6B3</accession>
<proteinExistence type="predicted"/>
<dbReference type="AlphaFoldDB" id="A0A8S1V6B3"/>
<name>A0A8S1V6B3_9CILI</name>
<dbReference type="Proteomes" id="UP000689195">
    <property type="component" value="Unassembled WGS sequence"/>
</dbReference>